<evidence type="ECO:0000313" key="2">
    <source>
        <dbReference type="EMBL" id="GAB0191080.1"/>
    </source>
</evidence>
<protein>
    <submittedName>
        <fullName evidence="2">Protein AHNAK2</fullName>
    </submittedName>
</protein>
<evidence type="ECO:0000313" key="3">
    <source>
        <dbReference type="Proteomes" id="UP001623348"/>
    </source>
</evidence>
<dbReference type="EMBL" id="BAAFJT010000005">
    <property type="protein sequence ID" value="GAB0191080.1"/>
    <property type="molecule type" value="Genomic_DNA"/>
</dbReference>
<proteinExistence type="predicted"/>
<name>A0ABC9X054_GRUJA</name>
<feature type="compositionally biased region" description="Polar residues" evidence="1">
    <location>
        <begin position="1"/>
        <end position="28"/>
    </location>
</feature>
<accession>A0ABC9X054</accession>
<dbReference type="Proteomes" id="UP001623348">
    <property type="component" value="Unassembled WGS sequence"/>
</dbReference>
<sequence length="140" mass="15425">MQTSEFTVSSAELSKTEISTSKIDNASSLPKEFPTCALTLQEHKVRSQDTEALKVESFIGLDASGVEFKRSSAEITVGAKLEDIMAEISGVKMDVKSARIDPEMEFQVESVEKDVSAGVEELVAERAHKKTHHLKDNNRQ</sequence>
<reference evidence="2 3" key="1">
    <citation type="submission" date="2024-06" db="EMBL/GenBank/DDBJ databases">
        <title>The draft genome of Grus japonensis, version 3.</title>
        <authorList>
            <person name="Nabeshima K."/>
            <person name="Suzuki S."/>
            <person name="Onuma M."/>
        </authorList>
    </citation>
    <scope>NUCLEOTIDE SEQUENCE [LARGE SCALE GENOMIC DNA]</scope>
    <source>
        <strain evidence="2 3">451A</strain>
    </source>
</reference>
<comment type="caution">
    <text evidence="2">The sequence shown here is derived from an EMBL/GenBank/DDBJ whole genome shotgun (WGS) entry which is preliminary data.</text>
</comment>
<dbReference type="AlphaFoldDB" id="A0ABC9X054"/>
<feature type="region of interest" description="Disordered" evidence="1">
    <location>
        <begin position="1"/>
        <end position="29"/>
    </location>
</feature>
<keyword evidence="3" id="KW-1185">Reference proteome</keyword>
<gene>
    <name evidence="2" type="ORF">GRJ2_001573300</name>
</gene>
<evidence type="ECO:0000256" key="1">
    <source>
        <dbReference type="SAM" id="MobiDB-lite"/>
    </source>
</evidence>
<organism evidence="2 3">
    <name type="scientific">Grus japonensis</name>
    <name type="common">Japanese crane</name>
    <name type="synonym">Red-crowned crane</name>
    <dbReference type="NCBI Taxonomy" id="30415"/>
    <lineage>
        <taxon>Eukaryota</taxon>
        <taxon>Metazoa</taxon>
        <taxon>Chordata</taxon>
        <taxon>Craniata</taxon>
        <taxon>Vertebrata</taxon>
        <taxon>Euteleostomi</taxon>
        <taxon>Archelosauria</taxon>
        <taxon>Archosauria</taxon>
        <taxon>Dinosauria</taxon>
        <taxon>Saurischia</taxon>
        <taxon>Theropoda</taxon>
        <taxon>Coelurosauria</taxon>
        <taxon>Aves</taxon>
        <taxon>Neognathae</taxon>
        <taxon>Neoaves</taxon>
        <taxon>Gruiformes</taxon>
        <taxon>Gruidae</taxon>
        <taxon>Grus</taxon>
    </lineage>
</organism>